<dbReference type="Gene3D" id="3.90.950.10">
    <property type="match status" value="1"/>
</dbReference>
<comment type="catalytic activity">
    <reaction evidence="4">
        <text>a ribonucleoside 5'-triphosphate + H2O = a ribonucleoside 5'-phosphate + diphosphate + H(+)</text>
        <dbReference type="Rhea" id="RHEA:23996"/>
        <dbReference type="ChEBI" id="CHEBI:15377"/>
        <dbReference type="ChEBI" id="CHEBI:15378"/>
        <dbReference type="ChEBI" id="CHEBI:33019"/>
        <dbReference type="ChEBI" id="CHEBI:58043"/>
        <dbReference type="ChEBI" id="CHEBI:61557"/>
        <dbReference type="EC" id="3.6.1.9"/>
    </reaction>
</comment>
<organism evidence="5 6">
    <name type="scientific">Campylobacter anatolicus</name>
    <dbReference type="NCBI Taxonomy" id="2829105"/>
    <lineage>
        <taxon>Bacteria</taxon>
        <taxon>Pseudomonadati</taxon>
        <taxon>Campylobacterota</taxon>
        <taxon>Epsilonproteobacteria</taxon>
        <taxon>Campylobacterales</taxon>
        <taxon>Campylobacteraceae</taxon>
        <taxon>Campylobacter</taxon>
    </lineage>
</organism>
<dbReference type="RefSeq" id="WP_212141846.1">
    <property type="nucleotide sequence ID" value="NZ_JAGSSW010000003.1"/>
</dbReference>
<comment type="catalytic activity">
    <reaction evidence="4">
        <text>a 2'-deoxyribonucleoside 5'-triphosphate + H2O = a 2'-deoxyribonucleoside 5'-phosphate + diphosphate + H(+)</text>
        <dbReference type="Rhea" id="RHEA:44644"/>
        <dbReference type="ChEBI" id="CHEBI:15377"/>
        <dbReference type="ChEBI" id="CHEBI:15378"/>
        <dbReference type="ChEBI" id="CHEBI:33019"/>
        <dbReference type="ChEBI" id="CHEBI:61560"/>
        <dbReference type="ChEBI" id="CHEBI:65317"/>
        <dbReference type="EC" id="3.6.1.9"/>
    </reaction>
</comment>
<dbReference type="PANTHER" id="PTHR43213:SF5">
    <property type="entry name" value="BIFUNCTIONAL DTTP_UTP PYROPHOSPHATASE_METHYLTRANSFERASE PROTEIN-RELATED"/>
    <property type="match status" value="1"/>
</dbReference>
<dbReference type="SUPFAM" id="SSF52972">
    <property type="entry name" value="ITPase-like"/>
    <property type="match status" value="1"/>
</dbReference>
<keyword evidence="3 4" id="KW-0546">Nucleotide metabolism</keyword>
<dbReference type="PIRSF" id="PIRSF006305">
    <property type="entry name" value="Maf"/>
    <property type="match status" value="1"/>
</dbReference>
<comment type="cofactor">
    <cofactor evidence="1 4">
        <name>a divalent metal cation</name>
        <dbReference type="ChEBI" id="CHEBI:60240"/>
    </cofactor>
</comment>
<dbReference type="InterPro" id="IPR029001">
    <property type="entry name" value="ITPase-like_fam"/>
</dbReference>
<comment type="caution">
    <text evidence="4">Lacks conserved residue(s) required for the propagation of feature annotation.</text>
</comment>
<dbReference type="Pfam" id="PF02545">
    <property type="entry name" value="Maf"/>
    <property type="match status" value="1"/>
</dbReference>
<dbReference type="NCBIfam" id="NF003141">
    <property type="entry name" value="PRK04056.1"/>
    <property type="match status" value="1"/>
</dbReference>
<sequence length="181" mass="20428">MIILASSSPTRAKILSENGIEFQQISFNFDESGISKTYPPNIYVQMVIKAKKEQFLKIYPNLKNVLIADSCVSCNDKILGKAKDECHARQMLKLQSNNFASVFSAFVFMGEKFEVINVSQTQYKFDNFSDDEIDKYIKSGEYIGKAGAMMVEGFNKNHIIKQIGNTNNARGLNIELLKAFL</sequence>
<evidence type="ECO:0000313" key="5">
    <source>
        <dbReference type="EMBL" id="MBR8463783.1"/>
    </source>
</evidence>
<evidence type="ECO:0000256" key="4">
    <source>
        <dbReference type="HAMAP-Rule" id="MF_00528"/>
    </source>
</evidence>
<comment type="caution">
    <text evidence="5">The sequence shown here is derived from an EMBL/GenBank/DDBJ whole genome shotgun (WGS) entry which is preliminary data.</text>
</comment>
<evidence type="ECO:0000256" key="2">
    <source>
        <dbReference type="ARBA" id="ARBA00022801"/>
    </source>
</evidence>
<comment type="subcellular location">
    <subcellularLocation>
        <location evidence="4">Cytoplasm</location>
    </subcellularLocation>
</comment>
<protein>
    <recommendedName>
        <fullName evidence="4">Nucleoside triphosphate pyrophosphatase</fullName>
        <ecNumber evidence="4">3.6.1.9</ecNumber>
    </recommendedName>
    <alternativeName>
        <fullName evidence="4">Nucleotide pyrophosphatase</fullName>
        <shortName evidence="4">Nucleotide PPase</shortName>
    </alternativeName>
</protein>
<name>A0ABS5HI30_9BACT</name>
<dbReference type="HAMAP" id="MF_00528">
    <property type="entry name" value="Maf"/>
    <property type="match status" value="1"/>
</dbReference>
<dbReference type="EC" id="3.6.1.9" evidence="4"/>
<dbReference type="NCBIfam" id="TIGR00172">
    <property type="entry name" value="maf"/>
    <property type="match status" value="1"/>
</dbReference>
<evidence type="ECO:0000313" key="6">
    <source>
        <dbReference type="Proteomes" id="UP000682951"/>
    </source>
</evidence>
<dbReference type="Proteomes" id="UP000682951">
    <property type="component" value="Unassembled WGS sequence"/>
</dbReference>
<dbReference type="EMBL" id="JAGSSW010000003">
    <property type="protein sequence ID" value="MBR8463783.1"/>
    <property type="molecule type" value="Genomic_DNA"/>
</dbReference>
<accession>A0ABS5HI30</accession>
<gene>
    <name evidence="5" type="primary">maf</name>
    <name evidence="5" type="ORF">KDD93_04230</name>
</gene>
<feature type="active site" description="Proton acceptor" evidence="4">
    <location>
        <position position="69"/>
    </location>
</feature>
<dbReference type="InterPro" id="IPR003697">
    <property type="entry name" value="Maf-like"/>
</dbReference>
<keyword evidence="4" id="KW-0963">Cytoplasm</keyword>
<comment type="similarity">
    <text evidence="4">Belongs to the Maf family.</text>
</comment>
<keyword evidence="6" id="KW-1185">Reference proteome</keyword>
<comment type="function">
    <text evidence="4">Nucleoside triphosphate pyrophosphatase. May have a dual role in cell division arrest and in preventing the incorporation of modified nucleotides into cellular nucleic acids.</text>
</comment>
<evidence type="ECO:0000256" key="3">
    <source>
        <dbReference type="ARBA" id="ARBA00023080"/>
    </source>
</evidence>
<proteinExistence type="inferred from homology"/>
<evidence type="ECO:0000256" key="1">
    <source>
        <dbReference type="ARBA" id="ARBA00001968"/>
    </source>
</evidence>
<dbReference type="PANTHER" id="PTHR43213">
    <property type="entry name" value="BIFUNCTIONAL DTTP/UTP PYROPHOSPHATASE/METHYLTRANSFERASE PROTEIN-RELATED"/>
    <property type="match status" value="1"/>
</dbReference>
<keyword evidence="2 4" id="KW-0378">Hydrolase</keyword>
<reference evidence="5 6" key="1">
    <citation type="submission" date="2021-04" db="EMBL/GenBank/DDBJ databases">
        <title>Molecular and phenotypic characterization and identification of bacterial isolates recovered from the Anatolian ground squirrels (Spermophilus xanthoprymnus) and which have the potential to form a new species in the Campylobacter genus.</title>
        <authorList>
            <person name="Aydin F."/>
            <person name="Abay S."/>
            <person name="Kayman T."/>
            <person name="Karakaya E."/>
            <person name="Mustak H.K."/>
            <person name="Mustak I.B."/>
            <person name="Bilgin N."/>
            <person name="Duzler A."/>
            <person name="Sahin O."/>
            <person name="Guran O."/>
            <person name="Saticioglu I.B."/>
        </authorList>
    </citation>
    <scope>NUCLEOTIDE SEQUENCE [LARGE SCALE GENOMIC DNA]</scope>
    <source>
        <strain evidence="6">faydin-G24</strain>
    </source>
</reference>